<evidence type="ECO:0000259" key="3">
    <source>
        <dbReference type="PROSITE" id="PS51178"/>
    </source>
</evidence>
<dbReference type="InterPro" id="IPR005543">
    <property type="entry name" value="PASTA_dom"/>
</dbReference>
<dbReference type="CDD" id="cd06577">
    <property type="entry name" value="PASTA_pknB"/>
    <property type="match status" value="1"/>
</dbReference>
<gene>
    <name evidence="4" type="ORF">KIM372_16580</name>
</gene>
<organism evidence="4 5">
    <name type="scientific">Bombiscardovia nodaiensis</name>
    <dbReference type="NCBI Taxonomy" id="2932181"/>
    <lineage>
        <taxon>Bacteria</taxon>
        <taxon>Bacillati</taxon>
        <taxon>Actinomycetota</taxon>
        <taxon>Actinomycetes</taxon>
        <taxon>Bifidobacteriales</taxon>
        <taxon>Bifidobacteriaceae</taxon>
        <taxon>Bombiscardovia</taxon>
    </lineage>
</organism>
<sequence>MKYCTRCGSANPDESTFCDQCGHTLESAPRTTPATTPAVTTAPTTGGQVTTKTSSSKRIYIALAALLVVALCVVGGFFAYRAYGPTTVPKLQAQTAEEAVQKLKAAGIPAQTRLEFSPKRKGSFISLANVQAGDRLNDNQRVTVLESAGPGVPKGTVGATQAAAEEKLKMMGVPLTVSQVVTQKPEGKGKVVASFPADGQAVSDAKSGIHLGVGVDKQGIPVEIAGMDKDQAEKALKDKGYDVLLEARFSSSQNLNKIVGSDPAIGQPYSNKRVTLYYGVGAKDKLDVVTSYDASSGSLISFADRADHIAGHYCTDSGKCIDLDHVAGKFKAEYGDLKVRGEKVDSDQPFSLLSFCHYAQYNACAPEGIHGAQGDSEPMKYHLIAGETGAMELYAGGGLPYCGTSLFPGSMQACDHGKIAEFSRLRDDPSFKNTGLNWKADEFFLVMPVGANLDKLKANGYFEGQSTYKPDPDRPYLIRRDSSKYQEEPVNDTNQFNPFAPTEYSKPSQPFKQAPNKDNVYYLVESPIDWLALEAHQASSNKK</sequence>
<dbReference type="Pfam" id="PF13240">
    <property type="entry name" value="Zn_Ribbon_1"/>
    <property type="match status" value="1"/>
</dbReference>
<evidence type="ECO:0000256" key="1">
    <source>
        <dbReference type="SAM" id="MobiDB-lite"/>
    </source>
</evidence>
<feature type="region of interest" description="Disordered" evidence="1">
    <location>
        <begin position="481"/>
        <end position="515"/>
    </location>
</feature>
<evidence type="ECO:0000256" key="2">
    <source>
        <dbReference type="SAM" id="Phobius"/>
    </source>
</evidence>
<dbReference type="PROSITE" id="PS51178">
    <property type="entry name" value="PASTA"/>
    <property type="match status" value="1"/>
</dbReference>
<dbReference type="SMART" id="SM00740">
    <property type="entry name" value="PASTA"/>
    <property type="match status" value="2"/>
</dbReference>
<evidence type="ECO:0000313" key="4">
    <source>
        <dbReference type="EMBL" id="BDR53751.1"/>
    </source>
</evidence>
<dbReference type="InterPro" id="IPR026870">
    <property type="entry name" value="Zinc_ribbon_dom"/>
</dbReference>
<feature type="region of interest" description="Disordered" evidence="1">
    <location>
        <begin position="29"/>
        <end position="49"/>
    </location>
</feature>
<evidence type="ECO:0000313" key="5">
    <source>
        <dbReference type="Proteomes" id="UP001321766"/>
    </source>
</evidence>
<accession>A0ABN6SFR9</accession>
<keyword evidence="2" id="KW-0472">Membrane</keyword>
<protein>
    <recommendedName>
        <fullName evidence="3">PASTA domain-containing protein</fullName>
    </recommendedName>
</protein>
<keyword evidence="2" id="KW-1133">Transmembrane helix</keyword>
<name>A0ABN6SFR9_9BIFI</name>
<dbReference type="Gene3D" id="3.30.10.20">
    <property type="match status" value="2"/>
</dbReference>
<keyword evidence="5" id="KW-1185">Reference proteome</keyword>
<proteinExistence type="predicted"/>
<dbReference type="Proteomes" id="UP001321766">
    <property type="component" value="Chromosome"/>
</dbReference>
<feature type="transmembrane region" description="Helical" evidence="2">
    <location>
        <begin position="59"/>
        <end position="80"/>
    </location>
</feature>
<keyword evidence="2" id="KW-0812">Transmembrane</keyword>
<reference evidence="4 5" key="1">
    <citation type="journal article" date="2023" name="Microbiol. Spectr.">
        <title>Symbiosis of Carpenter Bees with Uncharacterized Lactic Acid Bacteria Showing NAD Auxotrophy.</title>
        <authorList>
            <person name="Kawasaki S."/>
            <person name="Ozawa K."/>
            <person name="Mori T."/>
            <person name="Yamamoto A."/>
            <person name="Ito M."/>
            <person name="Ohkuma M."/>
            <person name="Sakamoto M."/>
            <person name="Matsutani M."/>
        </authorList>
    </citation>
    <scope>NUCLEOTIDE SEQUENCE [LARGE SCALE GENOMIC DNA]</scope>
    <source>
        <strain evidence="4 5">Kim37-2</strain>
    </source>
</reference>
<dbReference type="EMBL" id="AP026798">
    <property type="protein sequence ID" value="BDR53751.1"/>
    <property type="molecule type" value="Genomic_DNA"/>
</dbReference>
<feature type="domain" description="PASTA" evidence="3">
    <location>
        <begin position="219"/>
        <end position="280"/>
    </location>
</feature>